<evidence type="ECO:0000313" key="2">
    <source>
        <dbReference type="EnsemblMetazoa" id="HelroP165045"/>
    </source>
</evidence>
<evidence type="ECO:0000313" key="3">
    <source>
        <dbReference type="Proteomes" id="UP000015101"/>
    </source>
</evidence>
<dbReference type="EMBL" id="AMQM01001922">
    <property type="status" value="NOT_ANNOTATED_CDS"/>
    <property type="molecule type" value="Genomic_DNA"/>
</dbReference>
<dbReference type="CTD" id="20200819"/>
<dbReference type="RefSeq" id="XP_009029193.1">
    <property type="nucleotide sequence ID" value="XM_009030945.1"/>
</dbReference>
<proteinExistence type="predicted"/>
<evidence type="ECO:0000313" key="1">
    <source>
        <dbReference type="EMBL" id="ESN92909.1"/>
    </source>
</evidence>
<protein>
    <submittedName>
        <fullName evidence="1 2">Uncharacterized protein</fullName>
    </submittedName>
</protein>
<dbReference type="OrthoDB" id="416119at2759"/>
<dbReference type="KEGG" id="hro:HELRODRAFT_165045"/>
<accession>T1EW69</accession>
<keyword evidence="3" id="KW-1185">Reference proteome</keyword>
<dbReference type="HOGENOM" id="CLU_059811_2_0_1"/>
<dbReference type="InParanoid" id="T1EW69"/>
<dbReference type="EMBL" id="KB097639">
    <property type="protein sequence ID" value="ESN92909.1"/>
    <property type="molecule type" value="Genomic_DNA"/>
</dbReference>
<reference evidence="1 3" key="2">
    <citation type="journal article" date="2013" name="Nature">
        <title>Insights into bilaterian evolution from three spiralian genomes.</title>
        <authorList>
            <person name="Simakov O."/>
            <person name="Marletaz F."/>
            <person name="Cho S.J."/>
            <person name="Edsinger-Gonzales E."/>
            <person name="Havlak P."/>
            <person name="Hellsten U."/>
            <person name="Kuo D.H."/>
            <person name="Larsson T."/>
            <person name="Lv J."/>
            <person name="Arendt D."/>
            <person name="Savage R."/>
            <person name="Osoegawa K."/>
            <person name="de Jong P."/>
            <person name="Grimwood J."/>
            <person name="Chapman J.A."/>
            <person name="Shapiro H."/>
            <person name="Aerts A."/>
            <person name="Otillar R.P."/>
            <person name="Terry A.Y."/>
            <person name="Boore J.L."/>
            <person name="Grigoriev I.V."/>
            <person name="Lindberg D.R."/>
            <person name="Seaver E.C."/>
            <person name="Weisblat D.A."/>
            <person name="Putnam N.H."/>
            <person name="Rokhsar D.S."/>
        </authorList>
    </citation>
    <scope>NUCLEOTIDE SEQUENCE</scope>
</reference>
<gene>
    <name evidence="2" type="primary">20200819</name>
    <name evidence="1" type="ORF">HELRODRAFT_165045</name>
</gene>
<reference evidence="2" key="3">
    <citation type="submission" date="2015-06" db="UniProtKB">
        <authorList>
            <consortium name="EnsemblMetazoa"/>
        </authorList>
    </citation>
    <scope>IDENTIFICATION</scope>
</reference>
<dbReference type="EnsemblMetazoa" id="HelroT165045">
    <property type="protein sequence ID" value="HelroP165045"/>
    <property type="gene ID" value="HelroG165045"/>
</dbReference>
<dbReference type="GeneID" id="20200819"/>
<organism evidence="2 3">
    <name type="scientific">Helobdella robusta</name>
    <name type="common">Californian leech</name>
    <dbReference type="NCBI Taxonomy" id="6412"/>
    <lineage>
        <taxon>Eukaryota</taxon>
        <taxon>Metazoa</taxon>
        <taxon>Spiralia</taxon>
        <taxon>Lophotrochozoa</taxon>
        <taxon>Annelida</taxon>
        <taxon>Clitellata</taxon>
        <taxon>Hirudinea</taxon>
        <taxon>Rhynchobdellida</taxon>
        <taxon>Glossiphoniidae</taxon>
        <taxon>Helobdella</taxon>
    </lineage>
</organism>
<name>T1EW69_HELRO</name>
<dbReference type="Proteomes" id="UP000015101">
    <property type="component" value="Unassembled WGS sequence"/>
</dbReference>
<reference evidence="3" key="1">
    <citation type="submission" date="2012-12" db="EMBL/GenBank/DDBJ databases">
        <authorList>
            <person name="Hellsten U."/>
            <person name="Grimwood J."/>
            <person name="Chapman J.A."/>
            <person name="Shapiro H."/>
            <person name="Aerts A."/>
            <person name="Otillar R.P."/>
            <person name="Terry A.Y."/>
            <person name="Boore J.L."/>
            <person name="Simakov O."/>
            <person name="Marletaz F."/>
            <person name="Cho S.-J."/>
            <person name="Edsinger-Gonzales E."/>
            <person name="Havlak P."/>
            <person name="Kuo D.-H."/>
            <person name="Larsson T."/>
            <person name="Lv J."/>
            <person name="Arendt D."/>
            <person name="Savage R."/>
            <person name="Osoegawa K."/>
            <person name="de Jong P."/>
            <person name="Lindberg D.R."/>
            <person name="Seaver E.C."/>
            <person name="Weisblat D.A."/>
            <person name="Putnam N.H."/>
            <person name="Grigoriev I.V."/>
            <person name="Rokhsar D.S."/>
        </authorList>
    </citation>
    <scope>NUCLEOTIDE SEQUENCE</scope>
</reference>
<dbReference type="AlphaFoldDB" id="T1EW69"/>
<sequence length="100" mass="11726">MHQRSCKMFKSLRTNVDSKESSVSSSSNCFDFKHQPTQMTVPQPLPGVRLPKSTTKWTEANIAFYIEMQCLNDMDIDDFPTHFQQIIYSYYILRQKLKPT</sequence>